<dbReference type="Gene3D" id="2.70.98.40">
    <property type="entry name" value="Glycoside hydrolase, family 65, N-terminal domain"/>
    <property type="match status" value="1"/>
</dbReference>
<dbReference type="STRING" id="163.SAMN04487775_103171"/>
<dbReference type="InterPro" id="IPR011013">
    <property type="entry name" value="Gal_mutarotase_sf_dom"/>
</dbReference>
<dbReference type="InterPro" id="IPR037828">
    <property type="entry name" value="GH94N_ChBP"/>
</dbReference>
<evidence type="ECO:0000259" key="4">
    <source>
        <dbReference type="Pfam" id="PF17167"/>
    </source>
</evidence>
<protein>
    <submittedName>
        <fullName evidence="5">Cellobiose phosphorylase</fullName>
    </submittedName>
</protein>
<gene>
    <name evidence="5" type="ORF">SAMN04487977_11362</name>
</gene>
<dbReference type="EMBL" id="FOFU01000013">
    <property type="protein sequence ID" value="SEQ87425.1"/>
    <property type="molecule type" value="Genomic_DNA"/>
</dbReference>
<dbReference type="eggNOG" id="COG3459">
    <property type="taxonomic scope" value="Bacteria"/>
</dbReference>
<dbReference type="InterPro" id="IPR008928">
    <property type="entry name" value="6-hairpin_glycosidase_sf"/>
</dbReference>
<proteinExistence type="predicted"/>
<evidence type="ECO:0000256" key="2">
    <source>
        <dbReference type="ARBA" id="ARBA00022679"/>
    </source>
</evidence>
<sequence length="808" mass="90851">MKYGYFDDDKAEYVITRPDTPTSWSNYLGSTVYGAVITNNAGGYGFYKSGAQGRFMRLRFNAVPMDQPGRYFYLRDQEDGDFWSASWQPVGKPLDQYKSECRHGTAYTTITSEYKGIKSETKYYVPLGQNFEYWRLKVTNTSDKVRKIRVFSYCEFSNQWNTTQDQVNLQYSLFIVKGEKVGDNLLRYSIQDNLYIQHPEYEVGGAYMSEWVALIGTPMTGFDTSREAFIGTYGSYEHPKAVVDGACTNSEAFGDNSCGTVQGDLELQPGETKEIMLMLGIDDALAVGQKIVNEFGTFKRADEEFEKLVNNWHAKLGSFKAITPDEDINHTVNVWGLYNCLITFAWSRAASLVYNGERDGLGYRDSVQDILGVSAAIPEEAEERLVRMISGQCQNGGAVPVISKDFNAGHEKAPKPEEFRSDDCEWFFNAVPCYVAESGNFDFYNKVVPYADGGEATVYGHLKRALEFNLERMGADGLPCGLLADWNDCLKLGYHGESLFVAFQLRLGLTTYADISERLGKKDEAAWALKERDTLDANIQKKCWDGKWFIWAVGEDGTVYGTQTIEEGQIYFNTQVWAVMSSAATAEQARICMESVKEKLATPYGLMLCAPPFVKTRSDIMSSVVFLPGIKENAGIFNHTQGWGVIAETMLGNGDRAYEYCKASIPAAYNDKAEIRQSEPYVVGQTTYSTFSKRPGNTRTSWLSGAGTWSYYAITQYMLGIKPQYDGLLIDPCIKHDWDGFTVERRWRKMNLHIEVKNPQHICKGIEYIEVDGKRIDAAVIPVSELKDGSKIVAYMGKDAKSSPVERV</sequence>
<feature type="domain" description="Glycosyl hydrolase 94 supersandwich" evidence="3">
    <location>
        <begin position="12"/>
        <end position="295"/>
    </location>
</feature>
<dbReference type="PANTHER" id="PTHR37469">
    <property type="entry name" value="CELLOBIONIC ACID PHOSPHORYLASE-RELATED"/>
    <property type="match status" value="1"/>
</dbReference>
<dbReference type="GO" id="GO:0030246">
    <property type="term" value="F:carbohydrate binding"/>
    <property type="evidence" value="ECO:0007669"/>
    <property type="project" value="InterPro"/>
</dbReference>
<dbReference type="SUPFAM" id="SSF74650">
    <property type="entry name" value="Galactose mutarotase-like"/>
    <property type="match status" value="1"/>
</dbReference>
<evidence type="ECO:0000256" key="1">
    <source>
        <dbReference type="ARBA" id="ARBA00022676"/>
    </source>
</evidence>
<feature type="domain" description="Glycosyl hydrolase 94 catalytic" evidence="4">
    <location>
        <begin position="312"/>
        <end position="720"/>
    </location>
</feature>
<dbReference type="InterPro" id="IPR010383">
    <property type="entry name" value="Glyco_hydrolase_94_b-supersand"/>
</dbReference>
<dbReference type="InterPro" id="IPR037018">
    <property type="entry name" value="GH65_N"/>
</dbReference>
<reference evidence="5 6" key="1">
    <citation type="submission" date="2016-10" db="EMBL/GenBank/DDBJ databases">
        <authorList>
            <person name="de Groot N.N."/>
        </authorList>
    </citation>
    <scope>NUCLEOTIDE SEQUENCE [LARGE SCALE GENOMIC DNA]</scope>
    <source>
        <strain evidence="5 6">B25</strain>
    </source>
</reference>
<dbReference type="Gene3D" id="1.20.890.20">
    <property type="entry name" value="mpn423 like domain"/>
    <property type="match status" value="1"/>
</dbReference>
<dbReference type="Proteomes" id="UP000182360">
    <property type="component" value="Unassembled WGS sequence"/>
</dbReference>
<dbReference type="CDD" id="cd11755">
    <property type="entry name" value="GH94N_ChBP_like"/>
    <property type="match status" value="1"/>
</dbReference>
<dbReference type="Gene3D" id="1.50.10.10">
    <property type="match status" value="1"/>
</dbReference>
<dbReference type="Pfam" id="PF06165">
    <property type="entry name" value="GH94_b-supersand"/>
    <property type="match status" value="1"/>
</dbReference>
<name>A0A1H9JLI2_9SPIR</name>
<dbReference type="InterPro" id="IPR033432">
    <property type="entry name" value="GH94_catalytic"/>
</dbReference>
<dbReference type="OrthoDB" id="9769991at2"/>
<dbReference type="PANTHER" id="PTHR37469:SF3">
    <property type="entry name" value="PUTATIVE-RELATED"/>
    <property type="match status" value="1"/>
</dbReference>
<keyword evidence="2" id="KW-0808">Transferase</keyword>
<dbReference type="RefSeq" id="WP_074645544.1">
    <property type="nucleotide sequence ID" value="NZ_FOFU01000013.1"/>
</dbReference>
<evidence type="ECO:0000313" key="6">
    <source>
        <dbReference type="Proteomes" id="UP000182360"/>
    </source>
</evidence>
<organism evidence="5 6">
    <name type="scientific">Treponema bryantii</name>
    <dbReference type="NCBI Taxonomy" id="163"/>
    <lineage>
        <taxon>Bacteria</taxon>
        <taxon>Pseudomonadati</taxon>
        <taxon>Spirochaetota</taxon>
        <taxon>Spirochaetia</taxon>
        <taxon>Spirochaetales</taxon>
        <taxon>Treponemataceae</taxon>
        <taxon>Treponema</taxon>
    </lineage>
</organism>
<dbReference type="InterPro" id="IPR012341">
    <property type="entry name" value="6hp_glycosidase-like_sf"/>
</dbReference>
<dbReference type="GO" id="GO:0005975">
    <property type="term" value="P:carbohydrate metabolic process"/>
    <property type="evidence" value="ECO:0007669"/>
    <property type="project" value="InterPro"/>
</dbReference>
<dbReference type="AlphaFoldDB" id="A0A1H9JLI2"/>
<evidence type="ECO:0000259" key="3">
    <source>
        <dbReference type="Pfam" id="PF06165"/>
    </source>
</evidence>
<dbReference type="SUPFAM" id="SSF48208">
    <property type="entry name" value="Six-hairpin glycosidases"/>
    <property type="match status" value="1"/>
</dbReference>
<dbReference type="GO" id="GO:0016757">
    <property type="term" value="F:glycosyltransferase activity"/>
    <property type="evidence" value="ECO:0007669"/>
    <property type="project" value="UniProtKB-KW"/>
</dbReference>
<keyword evidence="6" id="KW-1185">Reference proteome</keyword>
<dbReference type="InterPro" id="IPR052047">
    <property type="entry name" value="GH94_Enzymes"/>
</dbReference>
<keyword evidence="1" id="KW-0328">Glycosyltransferase</keyword>
<dbReference type="Pfam" id="PF17167">
    <property type="entry name" value="Glyco_hydro_94"/>
    <property type="match status" value="1"/>
</dbReference>
<evidence type="ECO:0000313" key="5">
    <source>
        <dbReference type="EMBL" id="SEQ87425.1"/>
    </source>
</evidence>
<dbReference type="Gene3D" id="2.60.420.10">
    <property type="entry name" value="Maltose phosphorylase, domain 3"/>
    <property type="match status" value="1"/>
</dbReference>
<accession>A0A1H9JLI2</accession>
<dbReference type="SMART" id="SM01068">
    <property type="entry name" value="CBM_X"/>
    <property type="match status" value="1"/>
</dbReference>